<feature type="binding site" evidence="5">
    <location>
        <position position="182"/>
    </location>
    <ligand>
        <name>Fe cation</name>
        <dbReference type="ChEBI" id="CHEBI:24875"/>
        <note>catalytic</note>
    </ligand>
</feature>
<accession>A0A1I2D0F8</accession>
<feature type="binding site" evidence="5">
    <location>
        <position position="294"/>
    </location>
    <ligand>
        <name>Fe cation</name>
        <dbReference type="ChEBI" id="CHEBI:24875"/>
        <note>catalytic</note>
    </ligand>
</feature>
<evidence type="ECO:0000313" key="6">
    <source>
        <dbReference type="EMBL" id="SFE73982.1"/>
    </source>
</evidence>
<dbReference type="InterPro" id="IPR004294">
    <property type="entry name" value="Carotenoid_Oase"/>
</dbReference>
<dbReference type="GO" id="GO:0016121">
    <property type="term" value="P:carotene catabolic process"/>
    <property type="evidence" value="ECO:0007669"/>
    <property type="project" value="TreeGrafter"/>
</dbReference>
<keyword evidence="7" id="KW-1185">Reference proteome</keyword>
<comment type="cofactor">
    <cofactor evidence="5">
        <name>Fe(2+)</name>
        <dbReference type="ChEBI" id="CHEBI:29033"/>
    </cofactor>
    <text evidence="5">Binds 1 Fe(2+) ion per subunit.</text>
</comment>
<dbReference type="PANTHER" id="PTHR10543:SF89">
    <property type="entry name" value="CAROTENOID 9,10(9',10')-CLEAVAGE DIOXYGENASE 1"/>
    <property type="match status" value="1"/>
</dbReference>
<protein>
    <submittedName>
        <fullName evidence="6">Carotenoid cleavage dioxygenase</fullName>
    </submittedName>
</protein>
<dbReference type="Proteomes" id="UP000199400">
    <property type="component" value="Unassembled WGS sequence"/>
</dbReference>
<evidence type="ECO:0000256" key="1">
    <source>
        <dbReference type="ARBA" id="ARBA00006787"/>
    </source>
</evidence>
<dbReference type="PANTHER" id="PTHR10543">
    <property type="entry name" value="BETA-CAROTENE DIOXYGENASE"/>
    <property type="match status" value="1"/>
</dbReference>
<proteinExistence type="inferred from homology"/>
<keyword evidence="3" id="KW-0560">Oxidoreductase</keyword>
<reference evidence="7" key="1">
    <citation type="submission" date="2016-10" db="EMBL/GenBank/DDBJ databases">
        <authorList>
            <person name="Varghese N."/>
            <person name="Submissions S."/>
        </authorList>
    </citation>
    <scope>NUCLEOTIDE SEQUENCE [LARGE SCALE GENOMIC DNA]</scope>
    <source>
        <strain evidence="7">ATCC 25963</strain>
    </source>
</reference>
<feature type="binding site" evidence="5">
    <location>
        <position position="230"/>
    </location>
    <ligand>
        <name>Fe cation</name>
        <dbReference type="ChEBI" id="CHEBI:24875"/>
        <note>catalytic</note>
    </ligand>
</feature>
<dbReference type="STRING" id="54.SAMN02745121_05372"/>
<comment type="similarity">
    <text evidence="1">Belongs to the carotenoid oxygenase family.</text>
</comment>
<evidence type="ECO:0000256" key="4">
    <source>
        <dbReference type="ARBA" id="ARBA00023004"/>
    </source>
</evidence>
<organism evidence="6 7">
    <name type="scientific">Nannocystis exedens</name>
    <dbReference type="NCBI Taxonomy" id="54"/>
    <lineage>
        <taxon>Bacteria</taxon>
        <taxon>Pseudomonadati</taxon>
        <taxon>Myxococcota</taxon>
        <taxon>Polyangia</taxon>
        <taxon>Nannocystales</taxon>
        <taxon>Nannocystaceae</taxon>
        <taxon>Nannocystis</taxon>
    </lineage>
</organism>
<feature type="binding site" evidence="5">
    <location>
        <position position="478"/>
    </location>
    <ligand>
        <name>Fe cation</name>
        <dbReference type="ChEBI" id="CHEBI:24875"/>
        <note>catalytic</note>
    </ligand>
</feature>
<dbReference type="EMBL" id="FOMX01000018">
    <property type="protein sequence ID" value="SFE73982.1"/>
    <property type="molecule type" value="Genomic_DNA"/>
</dbReference>
<dbReference type="AlphaFoldDB" id="A0A1I2D0F8"/>
<dbReference type="GO" id="GO:0010436">
    <property type="term" value="F:carotenoid dioxygenase activity"/>
    <property type="evidence" value="ECO:0007669"/>
    <property type="project" value="TreeGrafter"/>
</dbReference>
<evidence type="ECO:0000256" key="2">
    <source>
        <dbReference type="ARBA" id="ARBA00022723"/>
    </source>
</evidence>
<dbReference type="GO" id="GO:0046872">
    <property type="term" value="F:metal ion binding"/>
    <property type="evidence" value="ECO:0007669"/>
    <property type="project" value="UniProtKB-KW"/>
</dbReference>
<keyword evidence="4 5" id="KW-0408">Iron</keyword>
<name>A0A1I2D0F8_9BACT</name>
<dbReference type="Pfam" id="PF03055">
    <property type="entry name" value="RPE65"/>
    <property type="match status" value="1"/>
</dbReference>
<evidence type="ECO:0000256" key="3">
    <source>
        <dbReference type="ARBA" id="ARBA00023002"/>
    </source>
</evidence>
<evidence type="ECO:0000256" key="5">
    <source>
        <dbReference type="PIRSR" id="PIRSR604294-1"/>
    </source>
</evidence>
<keyword evidence="2 5" id="KW-0479">Metal-binding</keyword>
<dbReference type="OrthoDB" id="6636843at2"/>
<sequence length="487" mass="54309">MKATIHRTWTSLLPEGDAHPYRTGAWRPQLNEWDADDLDVVAGAIPDDLAGLYVRNTENPLVPAFERYHPFDGDGMLHAIRFAGGRARYRNRMVPTRALAQELAAGGPQYAGIAEDPRLSRHPGWGARGGMKDASSTDVIVHRGRVLSTHYQCGDAYAFDAETMEHLGIEPWVPQDTGISAHPKVCARTGELHYFRYGKAAPYLHYGVVDARGERVHDVAIPLPGPRLPHDMALSARFVVFNDFPIFWDPALLPRGIHRPRWDPAMPSRFAVLPRRGRTDEVRWFEAAATYALHFANAYEDGDELVLDGYAQRDPMPRPQPELHGEYAWLMRQVDLASLRPSLRRWRMNLVTGACREEDLSSTLTEFPTIDPRVAGVRHRHVWSMTGKPGWFLFNGILHTDLDTGRERHFGFEDGVYASEVAVAPRPGATGGDDAWLVTFVGDAVRDVSECQIFAAHDVAAGPVARVRLPERIASGTHATWSSASQP</sequence>
<dbReference type="RefSeq" id="WP_096327002.1">
    <property type="nucleotide sequence ID" value="NZ_FOMX01000018.1"/>
</dbReference>
<gene>
    <name evidence="6" type="ORF">SAMN02745121_05372</name>
</gene>
<keyword evidence="6" id="KW-0223">Dioxygenase</keyword>
<evidence type="ECO:0000313" key="7">
    <source>
        <dbReference type="Proteomes" id="UP000199400"/>
    </source>
</evidence>